<evidence type="ECO:0000256" key="5">
    <source>
        <dbReference type="ARBA" id="ARBA00022692"/>
    </source>
</evidence>
<name>A0A7M4F8X1_CROPO</name>
<feature type="transmembrane region" description="Helical" evidence="18">
    <location>
        <begin position="998"/>
        <end position="1019"/>
    </location>
</feature>
<dbReference type="FunFam" id="3.40.1110.10:FF:000188">
    <property type="entry name" value="Phospholipid-transporting ATPase"/>
    <property type="match status" value="1"/>
</dbReference>
<feature type="binding site" evidence="17">
    <location>
        <position position="793"/>
    </location>
    <ligand>
        <name>Mg(2+)</name>
        <dbReference type="ChEBI" id="CHEBI:18420"/>
    </ligand>
</feature>
<feature type="transmembrane region" description="Helical" evidence="18">
    <location>
        <begin position="258"/>
        <end position="280"/>
    </location>
</feature>
<reference evidence="22" key="2">
    <citation type="submission" date="2025-09" db="UniProtKB">
        <authorList>
            <consortium name="Ensembl"/>
        </authorList>
    </citation>
    <scope>IDENTIFICATION</scope>
</reference>
<keyword evidence="5 18" id="KW-0812">Transmembrane</keyword>
<dbReference type="FunFam" id="2.70.150.10:FF:000025">
    <property type="entry name" value="Phospholipid-transporting ATPase"/>
    <property type="match status" value="1"/>
</dbReference>
<dbReference type="InterPro" id="IPR023298">
    <property type="entry name" value="ATPase_P-typ_TM_dom_sf"/>
</dbReference>
<keyword evidence="11 18" id="KW-1133">Transmembrane helix</keyword>
<dbReference type="PANTHER" id="PTHR24092">
    <property type="entry name" value="PROBABLE PHOSPHOLIPID-TRANSPORTING ATPASE"/>
    <property type="match status" value="1"/>
</dbReference>
<gene>
    <name evidence="22" type="primary">ATP8B2</name>
</gene>
<dbReference type="GeneTree" id="ENSGT00940000160804"/>
<evidence type="ECO:0000256" key="18">
    <source>
        <dbReference type="RuleBase" id="RU362033"/>
    </source>
</evidence>
<dbReference type="PANTHER" id="PTHR24092:SF46">
    <property type="entry name" value="PHOSPHOLIPID-TRANSPORTING ATPASE ID"/>
    <property type="match status" value="1"/>
</dbReference>
<dbReference type="Gene3D" id="3.40.1110.10">
    <property type="entry name" value="Calcium-transporting ATPase, cytoplasmic domain N"/>
    <property type="match status" value="1"/>
</dbReference>
<proteinExistence type="inferred from homology"/>
<evidence type="ECO:0000256" key="8">
    <source>
        <dbReference type="ARBA" id="ARBA00022840"/>
    </source>
</evidence>
<comment type="similarity">
    <text evidence="3 18">Belongs to the cation transport ATPase (P-type) (TC 3.A.3) family. Type IV subfamily.</text>
</comment>
<feature type="domain" description="P-type ATPase N-terminal" evidence="20">
    <location>
        <begin position="2"/>
        <end position="62"/>
    </location>
</feature>
<dbReference type="PRINTS" id="PR00119">
    <property type="entry name" value="CATATPASE"/>
</dbReference>
<dbReference type="NCBIfam" id="TIGR01494">
    <property type="entry name" value="ATPase_P-type"/>
    <property type="match status" value="1"/>
</dbReference>
<evidence type="ECO:0000256" key="1">
    <source>
        <dbReference type="ARBA" id="ARBA00001946"/>
    </source>
</evidence>
<feature type="binding site" evidence="16">
    <location>
        <position position="535"/>
    </location>
    <ligand>
        <name>ATP</name>
        <dbReference type="ChEBI" id="CHEBI:30616"/>
    </ligand>
</feature>
<dbReference type="GO" id="GO:0005886">
    <property type="term" value="C:plasma membrane"/>
    <property type="evidence" value="ECO:0007669"/>
    <property type="project" value="TreeGrafter"/>
</dbReference>
<evidence type="ECO:0000259" key="21">
    <source>
        <dbReference type="Pfam" id="PF16212"/>
    </source>
</evidence>
<sequence>RDYNEKFQYASNCIKTSKYNIVTFLPVNLFEQFQEVANTYFLFLLILQLIPQISSLSWFTTIVPLVLVLTITAVKDATDDYFRHKSDNQVNNRQSQVLINGMVRPQQEQWMNVRVGDIIKLENNQFVAADLLLLSSSEPHGLCYIETAELDGGELGPPLLLSPAQGCEMLPCGPSAPPGEVICETPNNKLDKFSGTLYWKENKYLLSNQNMLLRGCVLRNTEWCFGLVIFAGPDTKLMQNSGRTKFKRTSIDRLMNTLVLWIFGFLVCMGVILAFGNAIWEYKVGARFQMYLPWDTAVDSAAFSGFLSFWSYIIILNTVVPISLYVSVEVIRLGHSYFINWDKKMYCAKRRTPAEARTTTLNEELGQVEYIFSDKTGTLTQNIMVFSKCSVHGRTGCSPCLHPQCPEPVDFSFNPLADPRFRFWDAGLLAAVQLGNPHVHEFFRLLSLCHTVMSEEKNEGELYYKAQSPDEGALVTAARNFGFVFRARTPKTITVHELGHAITYQLLAILDFNNVRKRMSVIVRNPEGKIRLYCKGADTILLERLHPANLELASITTDHLNEYAGEGLRTLVLAYKDLEEGYYGDWAERLRRASLAPDAREDRLARLYDEVEHDMMLLGATAIEDKLQQGVPETIAILTLANIKIWVLTGDKPETAVNIGYSCKMLTDDMTEVFVVTGHTVLEVREELRKAREKMMDGSRSMGNGFSCQEKLCSSKLTSVLEAIAGEYALVINGHSLAHALEADMELEFLETACACKAVICCRVTPLQKAQVVELVKKYKKAVTLAIGDGANDVSMIKTAHIGVGISGLEGIQAVLAADYSFSQFKFLQRLLLVHGRWSYLRMCKFLCYFFYKNFAFTMVHFWFGFFCGFSAQTVYDQYFITLYNIVYTSLPVLAMGVFDQDVPEQRSMEYPKLYEPGQLNLLFNKREFFICIAQGIYTSVLMFFIPYGVFADATRDDGAQLADYQSFAVTVATSLVIVVSVQIGLDTGFWTAINHFFIWGSLAVYFAILFAMHSNGLFQMFPNQFRFVGWRGTMPLCPCPSFGELIMSGKNMRLSSLALSSFATRSSTSWIETLRKKKSGDSSNASSPSCGADKTLKV</sequence>
<dbReference type="SUPFAM" id="SSF81660">
    <property type="entry name" value="Metal cation-transporting ATPase, ATP-binding domain N"/>
    <property type="match status" value="1"/>
</dbReference>
<feature type="binding site" evidence="16">
    <location>
        <position position="651"/>
    </location>
    <ligand>
        <name>ATP</name>
        <dbReference type="ChEBI" id="CHEBI:30616"/>
    </ligand>
</feature>
<evidence type="ECO:0000256" key="10">
    <source>
        <dbReference type="ARBA" id="ARBA00022967"/>
    </source>
</evidence>
<feature type="binding site" evidence="16">
    <location>
        <position position="650"/>
    </location>
    <ligand>
        <name>ATP</name>
        <dbReference type="ChEBI" id="CHEBI:30616"/>
    </ligand>
</feature>
<feature type="binding site" evidence="16">
    <location>
        <position position="792"/>
    </location>
    <ligand>
        <name>ATP</name>
        <dbReference type="ChEBI" id="CHEBI:30616"/>
    </ligand>
</feature>
<feature type="transmembrane region" description="Helical" evidence="18">
    <location>
        <begin position="300"/>
        <end position="326"/>
    </location>
</feature>
<dbReference type="GO" id="GO:0005524">
    <property type="term" value="F:ATP binding"/>
    <property type="evidence" value="ECO:0007669"/>
    <property type="project" value="UniProtKB-UniRule"/>
</dbReference>
<keyword evidence="23" id="KW-1185">Reference proteome</keyword>
<evidence type="ECO:0000256" key="17">
    <source>
        <dbReference type="PIRSR" id="PIRSR606539-3"/>
    </source>
</evidence>
<dbReference type="NCBIfam" id="TIGR01652">
    <property type="entry name" value="ATPase-Plipid"/>
    <property type="match status" value="1"/>
</dbReference>
<dbReference type="AlphaFoldDB" id="A0A7M4F8X1"/>
<dbReference type="FunFam" id="3.40.50.1000:FF:000001">
    <property type="entry name" value="Phospholipid-transporting ATPase IC"/>
    <property type="match status" value="1"/>
</dbReference>
<dbReference type="EC" id="7.6.2.1" evidence="18"/>
<comment type="cofactor">
    <cofactor evidence="1 17">
        <name>Mg(2+)</name>
        <dbReference type="ChEBI" id="CHEBI:18420"/>
    </cofactor>
</comment>
<keyword evidence="12" id="KW-0445">Lipid transport</keyword>
<comment type="subcellular location">
    <subcellularLocation>
        <location evidence="2">Endomembrane system</location>
        <topology evidence="2">Multi-pass membrane protein</topology>
    </subcellularLocation>
    <subcellularLocation>
        <location evidence="18">Membrane</location>
        <topology evidence="18">Multi-pass membrane protein</topology>
    </subcellularLocation>
</comment>
<dbReference type="Pfam" id="PF13246">
    <property type="entry name" value="Cation_ATPase"/>
    <property type="match status" value="1"/>
</dbReference>
<feature type="region of interest" description="Disordered" evidence="19">
    <location>
        <begin position="1078"/>
        <end position="1099"/>
    </location>
</feature>
<dbReference type="GO" id="GO:0045332">
    <property type="term" value="P:phospholipid translocation"/>
    <property type="evidence" value="ECO:0007669"/>
    <property type="project" value="TreeGrafter"/>
</dbReference>
<dbReference type="Pfam" id="PF16212">
    <property type="entry name" value="PhoLip_ATPase_C"/>
    <property type="match status" value="1"/>
</dbReference>
<protein>
    <recommendedName>
        <fullName evidence="18">Phospholipid-transporting ATPase</fullName>
        <ecNumber evidence="18">7.6.2.1</ecNumber>
    </recommendedName>
</protein>
<feature type="binding site" evidence="16">
    <location>
        <position position="769"/>
    </location>
    <ligand>
        <name>ATP</name>
        <dbReference type="ChEBI" id="CHEBI:30616"/>
    </ligand>
</feature>
<keyword evidence="7 16" id="KW-0547">Nucleotide-binding</keyword>
<dbReference type="PROSITE" id="PS00154">
    <property type="entry name" value="ATPASE_E1_E2"/>
    <property type="match status" value="1"/>
</dbReference>
<evidence type="ECO:0000256" key="11">
    <source>
        <dbReference type="ARBA" id="ARBA00022989"/>
    </source>
</evidence>
<dbReference type="InterPro" id="IPR044492">
    <property type="entry name" value="P_typ_ATPase_HD_dom"/>
</dbReference>
<dbReference type="InterPro" id="IPR032631">
    <property type="entry name" value="P-type_ATPase_N"/>
</dbReference>
<dbReference type="Proteomes" id="UP000594220">
    <property type="component" value="Unplaced"/>
</dbReference>
<accession>A0A7M4F8X1</accession>
<feature type="transmembrane region" description="Helical" evidence="18">
    <location>
        <begin position="41"/>
        <end position="74"/>
    </location>
</feature>
<reference evidence="22" key="1">
    <citation type="submission" date="2025-08" db="UniProtKB">
        <authorList>
            <consortium name="Ensembl"/>
        </authorList>
    </citation>
    <scope>IDENTIFICATION</scope>
</reference>
<dbReference type="CDD" id="cd02073">
    <property type="entry name" value="P-type_ATPase_APLT_Dnf-like"/>
    <property type="match status" value="1"/>
</dbReference>
<evidence type="ECO:0000256" key="19">
    <source>
        <dbReference type="SAM" id="MobiDB-lite"/>
    </source>
</evidence>
<keyword evidence="4" id="KW-0813">Transport</keyword>
<evidence type="ECO:0000313" key="23">
    <source>
        <dbReference type="Proteomes" id="UP000594220"/>
    </source>
</evidence>
<evidence type="ECO:0000256" key="15">
    <source>
        <dbReference type="PIRSR" id="PIRSR606539-1"/>
    </source>
</evidence>
<evidence type="ECO:0000256" key="3">
    <source>
        <dbReference type="ARBA" id="ARBA00008109"/>
    </source>
</evidence>
<dbReference type="InterPro" id="IPR008250">
    <property type="entry name" value="ATPase_P-typ_transduc_dom_A_sf"/>
</dbReference>
<dbReference type="InterPro" id="IPR001757">
    <property type="entry name" value="P_typ_ATPase"/>
</dbReference>
<keyword evidence="8 16" id="KW-0067">ATP-binding</keyword>
<evidence type="ECO:0000313" key="22">
    <source>
        <dbReference type="Ensembl" id="ENSCPRP00005020128.1"/>
    </source>
</evidence>
<dbReference type="InterPro" id="IPR006539">
    <property type="entry name" value="P-type_ATPase_IV"/>
</dbReference>
<feature type="binding site" evidence="16">
    <location>
        <position position="374"/>
    </location>
    <ligand>
        <name>ATP</name>
        <dbReference type="ChEBI" id="CHEBI:30616"/>
    </ligand>
</feature>
<keyword evidence="13 18" id="KW-0472">Membrane</keyword>
<dbReference type="SFLD" id="SFLDG00002">
    <property type="entry name" value="C1.7:_P-type_atpase_like"/>
    <property type="match status" value="1"/>
</dbReference>
<dbReference type="SUPFAM" id="SSF81665">
    <property type="entry name" value="Calcium ATPase, transmembrane domain M"/>
    <property type="match status" value="1"/>
</dbReference>
<evidence type="ECO:0000256" key="13">
    <source>
        <dbReference type="ARBA" id="ARBA00023136"/>
    </source>
</evidence>
<dbReference type="InterPro" id="IPR036412">
    <property type="entry name" value="HAD-like_sf"/>
</dbReference>
<dbReference type="InterPro" id="IPR023299">
    <property type="entry name" value="ATPase_P-typ_cyto_dom_N"/>
</dbReference>
<keyword evidence="9 17" id="KW-0460">Magnesium</keyword>
<evidence type="ECO:0000256" key="4">
    <source>
        <dbReference type="ARBA" id="ARBA00022448"/>
    </source>
</evidence>
<dbReference type="GO" id="GO:0005802">
    <property type="term" value="C:trans-Golgi network"/>
    <property type="evidence" value="ECO:0007669"/>
    <property type="project" value="TreeGrafter"/>
</dbReference>
<feature type="transmembrane region" description="Helical" evidence="18">
    <location>
        <begin position="846"/>
        <end position="867"/>
    </location>
</feature>
<dbReference type="SFLD" id="SFLDS00003">
    <property type="entry name" value="Haloacid_Dehalogenase"/>
    <property type="match status" value="1"/>
</dbReference>
<evidence type="ECO:0000259" key="20">
    <source>
        <dbReference type="Pfam" id="PF16209"/>
    </source>
</evidence>
<feature type="binding site" evidence="16">
    <location>
        <position position="471"/>
    </location>
    <ligand>
        <name>ATP</name>
        <dbReference type="ChEBI" id="CHEBI:30616"/>
    </ligand>
</feature>
<feature type="transmembrane region" description="Helical" evidence="18">
    <location>
        <begin position="968"/>
        <end position="986"/>
    </location>
</feature>
<comment type="catalytic activity">
    <reaction evidence="14 18">
        <text>ATP + H2O + phospholipidSide 1 = ADP + phosphate + phospholipidSide 2.</text>
        <dbReference type="EC" id="7.6.2.1"/>
    </reaction>
</comment>
<dbReference type="InterPro" id="IPR023214">
    <property type="entry name" value="HAD_sf"/>
</dbReference>
<dbReference type="Ensembl" id="ENSCPRT00005023525.1">
    <property type="protein sequence ID" value="ENSCPRP00005020128.1"/>
    <property type="gene ID" value="ENSCPRG00005013833.1"/>
</dbReference>
<evidence type="ECO:0000256" key="7">
    <source>
        <dbReference type="ARBA" id="ARBA00022741"/>
    </source>
</evidence>
<feature type="binding site" evidence="16">
    <location>
        <position position="793"/>
    </location>
    <ligand>
        <name>ATP</name>
        <dbReference type="ChEBI" id="CHEBI:30616"/>
    </ligand>
</feature>
<dbReference type="FunFam" id="3.40.50.1000:FF:000014">
    <property type="entry name" value="Phospholipid-transporting ATPase"/>
    <property type="match status" value="1"/>
</dbReference>
<feature type="transmembrane region" description="Helical" evidence="18">
    <location>
        <begin position="879"/>
        <end position="899"/>
    </location>
</feature>
<evidence type="ECO:0000256" key="9">
    <source>
        <dbReference type="ARBA" id="ARBA00022842"/>
    </source>
</evidence>
<dbReference type="Gene3D" id="2.70.150.10">
    <property type="entry name" value="Calcium-transporting ATPase, cytoplasmic transduction domain A"/>
    <property type="match status" value="1"/>
</dbReference>
<evidence type="ECO:0000256" key="16">
    <source>
        <dbReference type="PIRSR" id="PIRSR606539-2"/>
    </source>
</evidence>
<dbReference type="Gene3D" id="3.40.50.1000">
    <property type="entry name" value="HAD superfamily/HAD-like"/>
    <property type="match status" value="1"/>
</dbReference>
<dbReference type="GO" id="GO:0140345">
    <property type="term" value="F:phosphatidylcholine flippase activity"/>
    <property type="evidence" value="ECO:0007669"/>
    <property type="project" value="UniProtKB-ARBA"/>
</dbReference>
<keyword evidence="6 17" id="KW-0479">Metal-binding</keyword>
<organism evidence="22 23">
    <name type="scientific">Crocodylus porosus</name>
    <name type="common">Saltwater crocodile</name>
    <name type="synonym">Estuarine crocodile</name>
    <dbReference type="NCBI Taxonomy" id="8502"/>
    <lineage>
        <taxon>Eukaryota</taxon>
        <taxon>Metazoa</taxon>
        <taxon>Chordata</taxon>
        <taxon>Craniata</taxon>
        <taxon>Vertebrata</taxon>
        <taxon>Euteleostomi</taxon>
        <taxon>Archelosauria</taxon>
        <taxon>Archosauria</taxon>
        <taxon>Crocodylia</taxon>
        <taxon>Longirostres</taxon>
        <taxon>Crocodylidae</taxon>
        <taxon>Crocodylus</taxon>
    </lineage>
</organism>
<dbReference type="GO" id="GO:0016887">
    <property type="term" value="F:ATP hydrolysis activity"/>
    <property type="evidence" value="ECO:0007669"/>
    <property type="project" value="InterPro"/>
</dbReference>
<feature type="binding site" evidence="16">
    <location>
        <position position="512"/>
    </location>
    <ligand>
        <name>ATP</name>
        <dbReference type="ChEBI" id="CHEBI:30616"/>
    </ligand>
</feature>
<feature type="binding site" evidence="16">
    <location>
        <position position="649"/>
    </location>
    <ligand>
        <name>ATP</name>
        <dbReference type="ChEBI" id="CHEBI:30616"/>
    </ligand>
</feature>
<feature type="binding site" evidence="16">
    <location>
        <position position="763"/>
    </location>
    <ligand>
        <name>ATP</name>
        <dbReference type="ChEBI" id="CHEBI:30616"/>
    </ligand>
</feature>
<feature type="binding site" evidence="17">
    <location>
        <position position="376"/>
    </location>
    <ligand>
        <name>Mg(2+)</name>
        <dbReference type="ChEBI" id="CHEBI:18420"/>
    </ligand>
</feature>
<feature type="binding site" evidence="16">
    <location>
        <position position="569"/>
    </location>
    <ligand>
        <name>ATP</name>
        <dbReference type="ChEBI" id="CHEBI:30616"/>
    </ligand>
</feature>
<dbReference type="SUPFAM" id="SSF56784">
    <property type="entry name" value="HAD-like"/>
    <property type="match status" value="1"/>
</dbReference>
<keyword evidence="10 18" id="KW-1278">Translocase</keyword>
<feature type="binding site" evidence="17">
    <location>
        <position position="789"/>
    </location>
    <ligand>
        <name>Mg(2+)</name>
        <dbReference type="ChEBI" id="CHEBI:18420"/>
    </ligand>
</feature>
<evidence type="ECO:0000256" key="2">
    <source>
        <dbReference type="ARBA" id="ARBA00004127"/>
    </source>
</evidence>
<dbReference type="GO" id="GO:0007030">
    <property type="term" value="P:Golgi organization"/>
    <property type="evidence" value="ECO:0007669"/>
    <property type="project" value="TreeGrafter"/>
</dbReference>
<evidence type="ECO:0000256" key="12">
    <source>
        <dbReference type="ARBA" id="ARBA00023055"/>
    </source>
</evidence>
<feature type="binding site" evidence="16">
    <location>
        <position position="375"/>
    </location>
    <ligand>
        <name>ATP</name>
        <dbReference type="ChEBI" id="CHEBI:30616"/>
    </ligand>
</feature>
<dbReference type="SUPFAM" id="SSF81653">
    <property type="entry name" value="Calcium ATPase, transduction domain A"/>
    <property type="match status" value="1"/>
</dbReference>
<evidence type="ECO:0000256" key="6">
    <source>
        <dbReference type="ARBA" id="ARBA00022723"/>
    </source>
</evidence>
<dbReference type="Pfam" id="PF16209">
    <property type="entry name" value="PhoLip_ATPase_N"/>
    <property type="match status" value="1"/>
</dbReference>
<dbReference type="SFLD" id="SFLDF00027">
    <property type="entry name" value="p-type_atpase"/>
    <property type="match status" value="1"/>
</dbReference>
<dbReference type="InterPro" id="IPR032630">
    <property type="entry name" value="P_typ_ATPase_c"/>
</dbReference>
<evidence type="ECO:0000256" key="14">
    <source>
        <dbReference type="ARBA" id="ARBA00034036"/>
    </source>
</evidence>
<feature type="domain" description="P-type ATPase C-terminal" evidence="21">
    <location>
        <begin position="815"/>
        <end position="1019"/>
    </location>
</feature>
<feature type="active site" description="4-aspartylphosphate intermediate" evidence="15">
    <location>
        <position position="374"/>
    </location>
</feature>
<feature type="binding site" evidence="17">
    <location>
        <position position="374"/>
    </location>
    <ligand>
        <name>Mg(2+)</name>
        <dbReference type="ChEBI" id="CHEBI:18420"/>
    </ligand>
</feature>
<dbReference type="GO" id="GO:0000287">
    <property type="term" value="F:magnesium ion binding"/>
    <property type="evidence" value="ECO:0007669"/>
    <property type="project" value="UniProtKB-UniRule"/>
</dbReference>
<feature type="transmembrane region" description="Helical" evidence="18">
    <location>
        <begin position="929"/>
        <end position="948"/>
    </location>
</feature>
<feature type="binding site" evidence="16">
    <location>
        <position position="376"/>
    </location>
    <ligand>
        <name>ATP</name>
        <dbReference type="ChEBI" id="CHEBI:30616"/>
    </ligand>
</feature>
<dbReference type="InterPro" id="IPR018303">
    <property type="entry name" value="ATPase_P-typ_P_site"/>
</dbReference>